<protein>
    <submittedName>
        <fullName evidence="1">Uncharacterized protein</fullName>
    </submittedName>
</protein>
<name>A0A0P1G9C6_9RHOB</name>
<evidence type="ECO:0000313" key="2">
    <source>
        <dbReference type="Proteomes" id="UP000052022"/>
    </source>
</evidence>
<evidence type="ECO:0000313" key="1">
    <source>
        <dbReference type="EMBL" id="CUH78093.1"/>
    </source>
</evidence>
<organism evidence="1 2">
    <name type="scientific">Tritonibacter multivorans</name>
    <dbReference type="NCBI Taxonomy" id="928856"/>
    <lineage>
        <taxon>Bacteria</taxon>
        <taxon>Pseudomonadati</taxon>
        <taxon>Pseudomonadota</taxon>
        <taxon>Alphaproteobacteria</taxon>
        <taxon>Rhodobacterales</taxon>
        <taxon>Paracoccaceae</taxon>
        <taxon>Tritonibacter</taxon>
    </lineage>
</organism>
<reference evidence="1 2" key="1">
    <citation type="submission" date="2015-09" db="EMBL/GenBank/DDBJ databases">
        <authorList>
            <consortium name="Swine Surveillance"/>
        </authorList>
    </citation>
    <scope>NUCLEOTIDE SEQUENCE [LARGE SCALE GENOMIC DNA]</scope>
    <source>
        <strain evidence="1 2">CECT 7557</strain>
    </source>
</reference>
<dbReference type="EMBL" id="CYSD01000024">
    <property type="protein sequence ID" value="CUH78093.1"/>
    <property type="molecule type" value="Genomic_DNA"/>
</dbReference>
<accession>A0A0P1G9C6</accession>
<dbReference type="AlphaFoldDB" id="A0A0P1G9C6"/>
<dbReference type="Proteomes" id="UP000052022">
    <property type="component" value="Unassembled WGS sequence"/>
</dbReference>
<keyword evidence="2" id="KW-1185">Reference proteome</keyword>
<sequence length="45" mass="4875">MLGGPAIMKLPEIDRTISGVAMIMPPARNIIMKKGEMVAGFRTKC</sequence>
<proteinExistence type="predicted"/>
<gene>
    <name evidence="1" type="ORF">TRM7557_01724</name>
</gene>